<keyword evidence="4" id="KW-0479">Metal-binding</keyword>
<keyword evidence="5" id="KW-0460">Magnesium</keyword>
<proteinExistence type="inferred from homology"/>
<keyword evidence="3 6" id="KW-0808">Transferase</keyword>
<name>A0A5S4UZL8_9MICO</name>
<dbReference type="Pfam" id="PF00348">
    <property type="entry name" value="polyprenyl_synt"/>
    <property type="match status" value="1"/>
</dbReference>
<organism evidence="7 8">
    <name type="scientific">Agromyces mariniharenae</name>
    <dbReference type="NCBI Taxonomy" id="2604423"/>
    <lineage>
        <taxon>Bacteria</taxon>
        <taxon>Bacillati</taxon>
        <taxon>Actinomycetota</taxon>
        <taxon>Actinomycetes</taxon>
        <taxon>Micrococcales</taxon>
        <taxon>Microbacteriaceae</taxon>
        <taxon>Agromyces</taxon>
    </lineage>
</organism>
<dbReference type="PANTHER" id="PTHR12001">
    <property type="entry name" value="GERANYLGERANYL PYROPHOSPHATE SYNTHASE"/>
    <property type="match status" value="1"/>
</dbReference>
<reference evidence="7 8" key="1">
    <citation type="submission" date="2019-08" db="EMBL/GenBank/DDBJ databases">
        <authorList>
            <person name="Hu J."/>
        </authorList>
    </citation>
    <scope>NUCLEOTIDE SEQUENCE [LARGE SCALE GENOMIC DNA]</scope>
    <source>
        <strain evidence="7 8">NEAU-184</strain>
    </source>
</reference>
<dbReference type="GO" id="GO:0004659">
    <property type="term" value="F:prenyltransferase activity"/>
    <property type="evidence" value="ECO:0007669"/>
    <property type="project" value="InterPro"/>
</dbReference>
<dbReference type="GO" id="GO:0046872">
    <property type="term" value="F:metal ion binding"/>
    <property type="evidence" value="ECO:0007669"/>
    <property type="project" value="UniProtKB-KW"/>
</dbReference>
<dbReference type="InterPro" id="IPR008949">
    <property type="entry name" value="Isoprenoid_synthase_dom_sf"/>
</dbReference>
<accession>A0A5S4UZL8</accession>
<dbReference type="EMBL" id="VSSB01000002">
    <property type="protein sequence ID" value="TYL50541.1"/>
    <property type="molecule type" value="Genomic_DNA"/>
</dbReference>
<dbReference type="Gene3D" id="1.10.600.10">
    <property type="entry name" value="Farnesyl Diphosphate Synthase"/>
    <property type="match status" value="1"/>
</dbReference>
<dbReference type="SUPFAM" id="SSF48576">
    <property type="entry name" value="Terpenoid synthases"/>
    <property type="match status" value="1"/>
</dbReference>
<comment type="similarity">
    <text evidence="2 6">Belongs to the FPP/GGPP synthase family.</text>
</comment>
<comment type="cofactor">
    <cofactor evidence="1">
        <name>Mg(2+)</name>
        <dbReference type="ChEBI" id="CHEBI:18420"/>
    </cofactor>
</comment>
<dbReference type="GO" id="GO:0008299">
    <property type="term" value="P:isoprenoid biosynthetic process"/>
    <property type="evidence" value="ECO:0007669"/>
    <property type="project" value="InterPro"/>
</dbReference>
<protein>
    <submittedName>
        <fullName evidence="7">Polyprenyl synthetase family protein</fullName>
    </submittedName>
</protein>
<evidence type="ECO:0000256" key="1">
    <source>
        <dbReference type="ARBA" id="ARBA00001946"/>
    </source>
</evidence>
<dbReference type="PANTHER" id="PTHR12001:SF85">
    <property type="entry name" value="SHORT CHAIN ISOPRENYL DIPHOSPHATE SYNTHASE"/>
    <property type="match status" value="1"/>
</dbReference>
<gene>
    <name evidence="7" type="ORF">FYC51_15235</name>
</gene>
<comment type="caution">
    <text evidence="7">The sequence shown here is derived from an EMBL/GenBank/DDBJ whole genome shotgun (WGS) entry which is preliminary data.</text>
</comment>
<evidence type="ECO:0000313" key="8">
    <source>
        <dbReference type="Proteomes" id="UP000325243"/>
    </source>
</evidence>
<dbReference type="AlphaFoldDB" id="A0A5S4UZL8"/>
<dbReference type="InterPro" id="IPR000092">
    <property type="entry name" value="Polyprenyl_synt"/>
</dbReference>
<evidence type="ECO:0000256" key="3">
    <source>
        <dbReference type="ARBA" id="ARBA00022679"/>
    </source>
</evidence>
<keyword evidence="8" id="KW-1185">Reference proteome</keyword>
<sequence length="369" mass="38059">MSRAPATAPAGPAAIGAALAARVERFMAQAPLFAAELWGEVGRRSAAAGPEMSDLVDAARAADGGKYVRPRLVATAFFGLDGDDEALLRRVAGAQQLLHLGLCMHDDVIDGDRVRHGRPNVVGLGERDASAAGLDASAAARQGAASGILAGDLALNGAVLALLTAPTAVTTRLRLAEAALDAVERTIAGELLDVRSELVTPARSQPLQVALLKTASYSVTLPLTLGAIAAGADDAATLAALERVGSAFGIAYQLSDDDLGLFGAPAVTGKSALSDLRDGKRTEHIRLAHARASEADRDLIDEVLGRSDASERDAARVRAVVAATGARAAVHDLIDRHLDHGVRVAADDLPPALAGHLADLARTLRTRER</sequence>
<evidence type="ECO:0000256" key="4">
    <source>
        <dbReference type="ARBA" id="ARBA00022723"/>
    </source>
</evidence>
<dbReference type="RefSeq" id="WP_148734642.1">
    <property type="nucleotide sequence ID" value="NZ_VSSB01000002.1"/>
</dbReference>
<dbReference type="Proteomes" id="UP000325243">
    <property type="component" value="Unassembled WGS sequence"/>
</dbReference>
<evidence type="ECO:0000256" key="6">
    <source>
        <dbReference type="RuleBase" id="RU004466"/>
    </source>
</evidence>
<evidence type="ECO:0000256" key="5">
    <source>
        <dbReference type="ARBA" id="ARBA00022842"/>
    </source>
</evidence>
<evidence type="ECO:0000313" key="7">
    <source>
        <dbReference type="EMBL" id="TYL50541.1"/>
    </source>
</evidence>
<evidence type="ECO:0000256" key="2">
    <source>
        <dbReference type="ARBA" id="ARBA00006706"/>
    </source>
</evidence>